<organism evidence="2 3">
    <name type="scientific">Claviceps pusilla</name>
    <dbReference type="NCBI Taxonomy" id="123648"/>
    <lineage>
        <taxon>Eukaryota</taxon>
        <taxon>Fungi</taxon>
        <taxon>Dikarya</taxon>
        <taxon>Ascomycota</taxon>
        <taxon>Pezizomycotina</taxon>
        <taxon>Sordariomycetes</taxon>
        <taxon>Hypocreomycetidae</taxon>
        <taxon>Hypocreales</taxon>
        <taxon>Clavicipitaceae</taxon>
        <taxon>Claviceps</taxon>
    </lineage>
</organism>
<dbReference type="EMBL" id="SRPW01000488">
    <property type="protein sequence ID" value="KAG6014202.1"/>
    <property type="molecule type" value="Genomic_DNA"/>
</dbReference>
<evidence type="ECO:0000313" key="2">
    <source>
        <dbReference type="EMBL" id="KAG6014202.1"/>
    </source>
</evidence>
<keyword evidence="3" id="KW-1185">Reference proteome</keyword>
<evidence type="ECO:0000313" key="3">
    <source>
        <dbReference type="Proteomes" id="UP000748025"/>
    </source>
</evidence>
<sequence>MQLPSILPVALAVFGVANAQVVNHVDAQAGTEAVFYNQPFCRGTSQISAWGSSDLAQTFYFRSILLRPYNP</sequence>
<comment type="caution">
    <text evidence="2">The sequence shown here is derived from an EMBL/GenBank/DDBJ whole genome shotgun (WGS) entry which is preliminary data.</text>
</comment>
<proteinExistence type="predicted"/>
<dbReference type="Proteomes" id="UP000748025">
    <property type="component" value="Unassembled WGS sequence"/>
</dbReference>
<dbReference type="AlphaFoldDB" id="A0A9P7NDM9"/>
<name>A0A9P7NDM9_9HYPO</name>
<dbReference type="OrthoDB" id="4957688at2759"/>
<feature type="chain" id="PRO_5040445319" evidence="1">
    <location>
        <begin position="20"/>
        <end position="71"/>
    </location>
</feature>
<keyword evidence="1" id="KW-0732">Signal</keyword>
<feature type="signal peptide" evidence="1">
    <location>
        <begin position="1"/>
        <end position="19"/>
    </location>
</feature>
<accession>A0A9P7NDM9</accession>
<reference evidence="2" key="1">
    <citation type="journal article" date="2020" name="bioRxiv">
        <title>Whole genome comparisons of ergot fungi reveals the divergence and evolution of species within the genus Claviceps are the result of varying mechanisms driving genome evolution and host range expansion.</title>
        <authorList>
            <person name="Wyka S.A."/>
            <person name="Mondo S.J."/>
            <person name="Liu M."/>
            <person name="Dettman J."/>
            <person name="Nalam V."/>
            <person name="Broders K.D."/>
        </authorList>
    </citation>
    <scope>NUCLEOTIDE SEQUENCE</scope>
    <source>
        <strain evidence="2">CCC 602</strain>
    </source>
</reference>
<gene>
    <name evidence="2" type="ORF">E4U43_006829</name>
</gene>
<evidence type="ECO:0000256" key="1">
    <source>
        <dbReference type="SAM" id="SignalP"/>
    </source>
</evidence>
<protein>
    <submittedName>
        <fullName evidence="2">Uncharacterized protein</fullName>
    </submittedName>
</protein>